<feature type="chain" id="PRO_5036857748" evidence="1">
    <location>
        <begin position="32"/>
        <end position="195"/>
    </location>
</feature>
<dbReference type="RefSeq" id="WP_186879473.1">
    <property type="nucleotide sequence ID" value="NZ_JACOGG010000001.1"/>
</dbReference>
<sequence length="195" mass="22261">MLLSLKDKLSRLLLTCVLALTAILICPQTRAAEVEITSARIETSDEGYKLSASFAFELSHGLVDAISKEIPLSFTTEVELTRPRWYWFDEKTIRAVQTVRIGYNPWTRQYTASINNGLQQSFPTLEEAMALVLRPRRWVVADKGTLTTGAVYNVAVKLKLDLSYLPKTFLITSINNSDWRFSSDWKRFTFKAEDK</sequence>
<keyword evidence="1" id="KW-0732">Signal</keyword>
<comment type="caution">
    <text evidence="2">The sequence shown here is derived from an EMBL/GenBank/DDBJ whole genome shotgun (WGS) entry which is preliminary data.</text>
</comment>
<dbReference type="Pfam" id="PF14334">
    <property type="entry name" value="DUF4390"/>
    <property type="match status" value="1"/>
</dbReference>
<dbReference type="AlphaFoldDB" id="A0A923I594"/>
<accession>A0A923I594</accession>
<feature type="signal peptide" evidence="1">
    <location>
        <begin position="1"/>
        <end position="31"/>
    </location>
</feature>
<evidence type="ECO:0000313" key="2">
    <source>
        <dbReference type="EMBL" id="MBC3933823.1"/>
    </source>
</evidence>
<evidence type="ECO:0000256" key="1">
    <source>
        <dbReference type="SAM" id="SignalP"/>
    </source>
</evidence>
<dbReference type="InterPro" id="IPR025500">
    <property type="entry name" value="DUF4390"/>
</dbReference>
<gene>
    <name evidence="2" type="ORF">H8K47_00490</name>
</gene>
<dbReference type="Proteomes" id="UP000612361">
    <property type="component" value="Unassembled WGS sequence"/>
</dbReference>
<keyword evidence="3" id="KW-1185">Reference proteome</keyword>
<evidence type="ECO:0000313" key="3">
    <source>
        <dbReference type="Proteomes" id="UP000612361"/>
    </source>
</evidence>
<protein>
    <submittedName>
        <fullName evidence="2">DUF4390 domain-containing protein</fullName>
    </submittedName>
</protein>
<organism evidence="2 3">
    <name type="scientific">Undibacterium rugosum</name>
    <dbReference type="NCBI Taxonomy" id="2762291"/>
    <lineage>
        <taxon>Bacteria</taxon>
        <taxon>Pseudomonadati</taxon>
        <taxon>Pseudomonadota</taxon>
        <taxon>Betaproteobacteria</taxon>
        <taxon>Burkholderiales</taxon>
        <taxon>Oxalobacteraceae</taxon>
        <taxon>Undibacterium</taxon>
    </lineage>
</organism>
<dbReference type="EMBL" id="JACOGG010000001">
    <property type="protein sequence ID" value="MBC3933823.1"/>
    <property type="molecule type" value="Genomic_DNA"/>
</dbReference>
<proteinExistence type="predicted"/>
<name>A0A923I594_9BURK</name>
<reference evidence="2" key="1">
    <citation type="submission" date="2020-08" db="EMBL/GenBank/DDBJ databases">
        <title>Novel species isolated from subtropical streams in China.</title>
        <authorList>
            <person name="Lu H."/>
        </authorList>
    </citation>
    <scope>NUCLEOTIDE SEQUENCE</scope>
    <source>
        <strain evidence="2">CY7W</strain>
    </source>
</reference>